<comment type="cofactor">
    <cofactor evidence="10">
        <name>pyruvate</name>
        <dbReference type="ChEBI" id="CHEBI:15361"/>
    </cofactor>
    <text evidence="10">Binds 1 pyruvoyl group covalently per subunit.</text>
</comment>
<keyword evidence="6 10" id="KW-0865">Zymogen</keyword>
<dbReference type="Gene3D" id="3.30.360.110">
    <property type="entry name" value="S-adenosylmethionine decarboxylase domain"/>
    <property type="match status" value="1"/>
</dbReference>
<dbReference type="Gene3D" id="3.30.160.750">
    <property type="match status" value="1"/>
</dbReference>
<dbReference type="InterPro" id="IPR016067">
    <property type="entry name" value="S-AdoMet_deCO2ase_core"/>
</dbReference>
<feature type="chain" id="PRO_5044902504" description="S-adenosylmethionine decarboxylase beta chain" evidence="10">
    <location>
        <begin position="1"/>
        <end position="83"/>
    </location>
</feature>
<evidence type="ECO:0000256" key="9">
    <source>
        <dbReference type="ARBA" id="ARBA00023317"/>
    </source>
</evidence>
<keyword evidence="9 10" id="KW-0670">Pyruvate</keyword>
<evidence type="ECO:0000256" key="7">
    <source>
        <dbReference type="ARBA" id="ARBA00023239"/>
    </source>
</evidence>
<comment type="subunit">
    <text evidence="10">Heterotetramer of two alpha and two beta chains arranged as a dimer of alpha/beta heterodimers.</text>
</comment>
<dbReference type="InterPro" id="IPR017716">
    <property type="entry name" value="S-AdoMet_deCOase_pro-enz"/>
</dbReference>
<evidence type="ECO:0000256" key="6">
    <source>
        <dbReference type="ARBA" id="ARBA00023145"/>
    </source>
</evidence>
<dbReference type="InterPro" id="IPR003826">
    <property type="entry name" value="AdoMetDC_fam_prok"/>
</dbReference>
<organism evidence="12 13">
    <name type="scientific">Rhodovibrio sodomensis</name>
    <dbReference type="NCBI Taxonomy" id="1088"/>
    <lineage>
        <taxon>Bacteria</taxon>
        <taxon>Pseudomonadati</taxon>
        <taxon>Pseudomonadota</taxon>
        <taxon>Alphaproteobacteria</taxon>
        <taxon>Rhodospirillales</taxon>
        <taxon>Rhodovibrionaceae</taxon>
        <taxon>Rhodovibrio</taxon>
    </lineage>
</organism>
<keyword evidence="8 10" id="KW-0704">Schiff base</keyword>
<evidence type="ECO:0000256" key="1">
    <source>
        <dbReference type="ARBA" id="ARBA00022691"/>
    </source>
</evidence>
<name>A0ABS1DAX0_9PROT</name>
<dbReference type="Proteomes" id="UP001296873">
    <property type="component" value="Unassembled WGS sequence"/>
</dbReference>
<comment type="caution">
    <text evidence="12">The sequence shown here is derived from an EMBL/GenBank/DDBJ whole genome shotgun (WGS) entry which is preliminary data.</text>
</comment>
<comment type="pathway">
    <text evidence="10">Amine and polyamine biosynthesis; S-adenosylmethioninamine biosynthesis; S-adenosylmethioninamine from S-adenosyl-L-methionine: step 1/1.</text>
</comment>
<evidence type="ECO:0000256" key="11">
    <source>
        <dbReference type="SAM" id="MobiDB-lite"/>
    </source>
</evidence>
<dbReference type="Pfam" id="PF02675">
    <property type="entry name" value="AdoMet_dc"/>
    <property type="match status" value="1"/>
</dbReference>
<reference evidence="12 13" key="1">
    <citation type="journal article" date="2020" name="Microorganisms">
        <title>Osmotic Adaptation and Compatible Solute Biosynthesis of Phototrophic Bacteria as Revealed from Genome Analyses.</title>
        <authorList>
            <person name="Imhoff J.F."/>
            <person name="Rahn T."/>
            <person name="Kunzel S."/>
            <person name="Keller A."/>
            <person name="Neulinger S.C."/>
        </authorList>
    </citation>
    <scope>NUCLEOTIDE SEQUENCE [LARGE SCALE GENOMIC DNA]</scope>
    <source>
        <strain evidence="12 13">DSM 9895</strain>
    </source>
</reference>
<dbReference type="EMBL" id="NRRL01000003">
    <property type="protein sequence ID" value="MBK1667056.1"/>
    <property type="molecule type" value="Genomic_DNA"/>
</dbReference>
<keyword evidence="1 10" id="KW-0949">S-adenosyl-L-methionine</keyword>
<dbReference type="HAMAP" id="MF_00464">
    <property type="entry name" value="AdoMetDC_1"/>
    <property type="match status" value="1"/>
</dbReference>
<feature type="active site" description="Proton acceptor; for processing activity" evidence="10">
    <location>
        <position position="89"/>
    </location>
</feature>
<keyword evidence="13" id="KW-1185">Reference proteome</keyword>
<dbReference type="RefSeq" id="WP_200339117.1">
    <property type="nucleotide sequence ID" value="NZ_NRRL01000003.1"/>
</dbReference>
<comment type="catalytic activity">
    <reaction evidence="10">
        <text>S-adenosyl-L-methionine + H(+) = S-adenosyl 3-(methylsulfanyl)propylamine + CO2</text>
        <dbReference type="Rhea" id="RHEA:15981"/>
        <dbReference type="ChEBI" id="CHEBI:15378"/>
        <dbReference type="ChEBI" id="CHEBI:16526"/>
        <dbReference type="ChEBI" id="CHEBI:57443"/>
        <dbReference type="ChEBI" id="CHEBI:59789"/>
        <dbReference type="EC" id="4.1.1.50"/>
    </reaction>
</comment>
<dbReference type="EC" id="4.1.1.50" evidence="10"/>
<feature type="chain" id="PRO_5044902503" description="S-adenosylmethionine decarboxylase alpha chain" evidence="10">
    <location>
        <begin position="84"/>
        <end position="191"/>
    </location>
</feature>
<proteinExistence type="inferred from homology"/>
<feature type="region of interest" description="Disordered" evidence="11">
    <location>
        <begin position="133"/>
        <end position="191"/>
    </location>
</feature>
<comment type="function">
    <text evidence="10">Catalyzes the decarboxylation of S-adenosylmethionine to S-adenosylmethioninamine (dcAdoMet), the propylamine donor required for the synthesis of the polyamines spermine and spermidine from the diamine putrescine.</text>
</comment>
<evidence type="ECO:0000256" key="5">
    <source>
        <dbReference type="ARBA" id="ARBA00023115"/>
    </source>
</evidence>
<feature type="site" description="Cleavage (non-hydrolytic); by autolysis" evidence="10">
    <location>
        <begin position="83"/>
        <end position="84"/>
    </location>
</feature>
<feature type="active site" description="Schiff-base intermediate with substrate; via pyruvic acid" evidence="10">
    <location>
        <position position="84"/>
    </location>
</feature>
<dbReference type="NCBIfam" id="TIGR03330">
    <property type="entry name" value="SAM_DCase_Bsu"/>
    <property type="match status" value="1"/>
</dbReference>
<keyword evidence="2 10" id="KW-0210">Decarboxylase</keyword>
<comment type="similarity">
    <text evidence="10">Belongs to the prokaryotic AdoMetDC family. Type 1 subfamily.</text>
</comment>
<evidence type="ECO:0000313" key="13">
    <source>
        <dbReference type="Proteomes" id="UP001296873"/>
    </source>
</evidence>
<keyword evidence="7 10" id="KW-0456">Lyase</keyword>
<keyword evidence="4 10" id="KW-0745">Spermidine biosynthesis</keyword>
<dbReference type="SUPFAM" id="SSF56276">
    <property type="entry name" value="S-adenosylmethionine decarboxylase"/>
    <property type="match status" value="1"/>
</dbReference>
<dbReference type="InterPro" id="IPR042284">
    <property type="entry name" value="AdoMetDC_N"/>
</dbReference>
<comment type="PTM">
    <text evidence="10">Is synthesized initially as an inactive proenzyme. Formation of the active enzyme involves a self-maturation process in which the active site pyruvoyl group is generated from an internal serine residue via an autocatalytic post-translational modification. Two non-identical subunits are generated from the proenzyme in this reaction, and the pyruvate is formed at the N-terminus of the alpha chain, which is derived from the carboxyl end of the proenzyme. The post-translation cleavage follows an unusual pathway, termed non-hydrolytic serinolysis, in which the side chain hydroxyl group of the serine supplies its oxygen atom to form the C-terminus of the beta chain, while the remainder of the serine residue undergoes an oxidative deamination to produce ammonia and the pyruvoyl group blocking the N-terminus of the alpha chain.</text>
</comment>
<keyword evidence="3 10" id="KW-0068">Autocatalytic cleavage</keyword>
<evidence type="ECO:0000313" key="12">
    <source>
        <dbReference type="EMBL" id="MBK1667056.1"/>
    </source>
</evidence>
<evidence type="ECO:0000256" key="3">
    <source>
        <dbReference type="ARBA" id="ARBA00022813"/>
    </source>
</evidence>
<keyword evidence="5 10" id="KW-0620">Polyamine biosynthesis</keyword>
<dbReference type="PANTHER" id="PTHR33866:SF2">
    <property type="entry name" value="S-ADENOSYLMETHIONINE DECARBOXYLASE PROENZYME"/>
    <property type="match status" value="1"/>
</dbReference>
<evidence type="ECO:0000256" key="8">
    <source>
        <dbReference type="ARBA" id="ARBA00023270"/>
    </source>
</evidence>
<evidence type="ECO:0000256" key="10">
    <source>
        <dbReference type="HAMAP-Rule" id="MF_00464"/>
    </source>
</evidence>
<sequence>MSAIAKALTAGNGLDHFIQRDGQVFAGTHLLIDIWEASGIDDIEHVRRTLVDAAAAAGATLLNIDLHYFTENAGVSGVAVLAESHISIHTWPEIGYASLDVFTCGHSTPRDAVSVLECAFAVGTVTVSEFRRGVLPSKPGEPPKPPHAADDRDDLNLDITGTQHDGQAMPREVELNGGPEGQGTWYRRVED</sequence>
<evidence type="ECO:0000256" key="2">
    <source>
        <dbReference type="ARBA" id="ARBA00022793"/>
    </source>
</evidence>
<feature type="active site" description="Proton donor; for catalytic activity" evidence="10">
    <location>
        <position position="104"/>
    </location>
</feature>
<feature type="modified residue" description="Pyruvic acid (Ser); by autocatalysis" evidence="10">
    <location>
        <position position="84"/>
    </location>
</feature>
<evidence type="ECO:0000256" key="4">
    <source>
        <dbReference type="ARBA" id="ARBA00023066"/>
    </source>
</evidence>
<dbReference type="InterPro" id="IPR042286">
    <property type="entry name" value="AdoMetDC_C"/>
</dbReference>
<gene>
    <name evidence="12" type="primary">speD</name>
    <name evidence="10" type="synonym">speH</name>
    <name evidence="12" type="ORF">CKO28_03225</name>
</gene>
<accession>A0ABS1DAX0</accession>
<dbReference type="PANTHER" id="PTHR33866">
    <property type="entry name" value="S-ADENOSYLMETHIONINE DECARBOXYLASE PROENZYME"/>
    <property type="match status" value="1"/>
</dbReference>
<protein>
    <recommendedName>
        <fullName evidence="10">S-adenosylmethionine decarboxylase proenzyme</fullName>
        <shortName evidence="10">AdoMetDC</shortName>
        <shortName evidence="10">SAMDC</shortName>
        <ecNumber evidence="10">4.1.1.50</ecNumber>
    </recommendedName>
    <component>
        <recommendedName>
            <fullName evidence="10">S-adenosylmethionine decarboxylase beta chain</fullName>
        </recommendedName>
    </component>
    <component>
        <recommendedName>
            <fullName evidence="10">S-adenosylmethionine decarboxylase alpha chain</fullName>
        </recommendedName>
    </component>
</protein>